<proteinExistence type="predicted"/>
<dbReference type="RefSeq" id="WP_208844926.1">
    <property type="nucleotide sequence ID" value="NZ_CP072135.1"/>
</dbReference>
<dbReference type="AlphaFoldDB" id="A0A975DKD1"/>
<dbReference type="PROSITE" id="PS50906">
    <property type="entry name" value="NIT"/>
    <property type="match status" value="1"/>
</dbReference>
<dbReference type="Pfam" id="PF00015">
    <property type="entry name" value="MCPsignal"/>
    <property type="match status" value="1"/>
</dbReference>
<dbReference type="Proteomes" id="UP000664904">
    <property type="component" value="Plasmid unnamed5"/>
</dbReference>
<evidence type="ECO:0000256" key="3">
    <source>
        <dbReference type="PROSITE-ProRule" id="PRU00284"/>
    </source>
</evidence>
<reference evidence="7" key="1">
    <citation type="submission" date="2021-03" db="EMBL/GenBank/DDBJ databases">
        <title>Complete Genome of Pseudoalteromonas xiamenensis STKMTI.2, a new potential marine bacterium producing anti-Vibrio compounds.</title>
        <authorList>
            <person name="Handayani D.P."/>
            <person name="Isnansetyo A."/>
            <person name="Istiqomah I."/>
            <person name="Jumina J."/>
        </authorList>
    </citation>
    <scope>NUCLEOTIDE SEQUENCE</scope>
    <source>
        <strain evidence="7">STKMTI.2</strain>
        <plasmid evidence="7">unnamed5</plasmid>
    </source>
</reference>
<dbReference type="GO" id="GO:0006935">
    <property type="term" value="P:chemotaxis"/>
    <property type="evidence" value="ECO:0007669"/>
    <property type="project" value="UniProtKB-ARBA"/>
</dbReference>
<dbReference type="InterPro" id="IPR010910">
    <property type="entry name" value="Nitrate/nitrite_sensing_bac"/>
</dbReference>
<keyword evidence="4" id="KW-0812">Transmembrane</keyword>
<dbReference type="GO" id="GO:0007165">
    <property type="term" value="P:signal transduction"/>
    <property type="evidence" value="ECO:0007669"/>
    <property type="project" value="UniProtKB-KW"/>
</dbReference>
<keyword evidence="8" id="KW-1185">Reference proteome</keyword>
<evidence type="ECO:0000259" key="5">
    <source>
        <dbReference type="PROSITE" id="PS50111"/>
    </source>
</evidence>
<dbReference type="Gene3D" id="1.10.287.950">
    <property type="entry name" value="Methyl-accepting chemotaxis protein"/>
    <property type="match status" value="1"/>
</dbReference>
<geneLocation type="plasmid" evidence="7 8">
    <name>unnamed5</name>
</geneLocation>
<evidence type="ECO:0000313" key="7">
    <source>
        <dbReference type="EMBL" id="QTH73307.1"/>
    </source>
</evidence>
<keyword evidence="7" id="KW-0614">Plasmid</keyword>
<feature type="transmembrane region" description="Helical" evidence="4">
    <location>
        <begin position="301"/>
        <end position="322"/>
    </location>
</feature>
<dbReference type="InterPro" id="IPR004089">
    <property type="entry name" value="MCPsignal_dom"/>
</dbReference>
<dbReference type="EMBL" id="CP072135">
    <property type="protein sequence ID" value="QTH73307.1"/>
    <property type="molecule type" value="Genomic_DNA"/>
</dbReference>
<dbReference type="Pfam" id="PF08376">
    <property type="entry name" value="NIT"/>
    <property type="match status" value="1"/>
</dbReference>
<feature type="domain" description="Methyl-accepting transducer" evidence="5">
    <location>
        <begin position="384"/>
        <end position="620"/>
    </location>
</feature>
<name>A0A975DKD1_9GAMM</name>
<dbReference type="PANTHER" id="PTHR32089">
    <property type="entry name" value="METHYL-ACCEPTING CHEMOTAXIS PROTEIN MCPB"/>
    <property type="match status" value="1"/>
</dbReference>
<keyword evidence="2 3" id="KW-0807">Transducer</keyword>
<evidence type="ECO:0000259" key="6">
    <source>
        <dbReference type="PROSITE" id="PS50906"/>
    </source>
</evidence>
<dbReference type="SUPFAM" id="SSF58104">
    <property type="entry name" value="Methyl-accepting chemotaxis protein (MCP) signaling domain"/>
    <property type="match status" value="1"/>
</dbReference>
<protein>
    <submittedName>
        <fullName evidence="7">Nitrate- and nitrite sensing domain-containing protein</fullName>
    </submittedName>
</protein>
<organism evidence="7 8">
    <name type="scientific">Pseudoalteromonas xiamenensis</name>
    <dbReference type="NCBI Taxonomy" id="882626"/>
    <lineage>
        <taxon>Bacteria</taxon>
        <taxon>Pseudomonadati</taxon>
        <taxon>Pseudomonadota</taxon>
        <taxon>Gammaproteobacteria</taxon>
        <taxon>Alteromonadales</taxon>
        <taxon>Pseudoalteromonadaceae</taxon>
        <taxon>Pseudoalteromonas</taxon>
    </lineage>
</organism>
<dbReference type="PANTHER" id="PTHR32089:SF112">
    <property type="entry name" value="LYSOZYME-LIKE PROTEIN-RELATED"/>
    <property type="match status" value="1"/>
</dbReference>
<dbReference type="GO" id="GO:0016020">
    <property type="term" value="C:membrane"/>
    <property type="evidence" value="ECO:0007669"/>
    <property type="project" value="UniProtKB-SubCell"/>
</dbReference>
<dbReference type="SMART" id="SM00283">
    <property type="entry name" value="MA"/>
    <property type="match status" value="1"/>
</dbReference>
<evidence type="ECO:0000313" key="8">
    <source>
        <dbReference type="Proteomes" id="UP000664904"/>
    </source>
</evidence>
<keyword evidence="4" id="KW-1133">Transmembrane helix</keyword>
<gene>
    <name evidence="7" type="ORF">J5O05_21300</name>
</gene>
<evidence type="ECO:0000256" key="1">
    <source>
        <dbReference type="ARBA" id="ARBA00004370"/>
    </source>
</evidence>
<accession>A0A975DKD1</accession>
<evidence type="ECO:0000256" key="2">
    <source>
        <dbReference type="ARBA" id="ARBA00023224"/>
    </source>
</evidence>
<keyword evidence="4" id="KW-0472">Membrane</keyword>
<evidence type="ECO:0000256" key="4">
    <source>
        <dbReference type="SAM" id="Phobius"/>
    </source>
</evidence>
<dbReference type="InterPro" id="IPR013587">
    <property type="entry name" value="Nitrate/nitrite_sensing"/>
</dbReference>
<feature type="domain" description="NIT" evidence="6">
    <location>
        <begin position="52"/>
        <end position="296"/>
    </location>
</feature>
<dbReference type="KEGG" id="pxi:J5O05_21300"/>
<dbReference type="PROSITE" id="PS50111">
    <property type="entry name" value="CHEMOTAXIS_TRANSDUC_2"/>
    <property type="match status" value="1"/>
</dbReference>
<comment type="subcellular location">
    <subcellularLocation>
        <location evidence="1">Membrane</location>
    </subcellularLocation>
</comment>
<sequence length="676" mass="74570">MNSLLRLFSKHLGFLVVTPCILLLVLVSVNISVAQKKFKEADEIERYAELAGTILSVIHEIQKERGMSVGYLGTKDSNTLSSLNKQRQVVDNVVAELDALAADTERRKRVETDLRAMRALLMERSKVRGEVNAFSTTGDAIAFYTSINRAGFKIVEDAADISSDKDVSYEISALYAFSFAKEQAGIERAILTSVFAKDEITQKQVVRISELIDYQRNSLRTAMRLAIGEEKALFEKAANDSSFKQVNEYRDLVLSKNAGFSVDPQAWFSAATKRIEVMREAEKQALDFTVHEAKALLNKSLYLVAGEIALLVFAVAITFGVWKTMRLQKMQSDLTRQVIRQVIEDKELRKTVNVVTQDQLGMTANYINELLKQLTIDLCQFQTASSKIATATHETAFAIVDSQKNLSEQQQGIESISAAAEQMMQNIEHVTHSMQQNFEVLGNLVRECELGEHKAKDTSNVILALSDEMSGAANRINTLNDEVGKITAVVDMIRSIAEQTNLLALNAAIEAARAGEQGRGFAVVADEVRSLANRTQECTEQIANMVVELQHTAASSSQTVLASKDRAGLAVKDIGAVTTLLKTMVEQAKAVEMGTKEVTENAHHQNIALHEVVSRITSIQGKSVENVKGSEQIATAASQIADSAMKMDELIDQYRLSYEEAANKVDASNLKLYKIT</sequence>